<keyword evidence="1" id="KW-0418">Kinase</keyword>
<dbReference type="SUPFAM" id="SSF55874">
    <property type="entry name" value="ATPase domain of HSP90 chaperone/DNA topoisomerase II/histidine kinase"/>
    <property type="match status" value="1"/>
</dbReference>
<dbReference type="Gene3D" id="3.30.565.10">
    <property type="entry name" value="Histidine kinase-like ATPase, C-terminal domain"/>
    <property type="match status" value="1"/>
</dbReference>
<name>A0A846Z051_9ACTN</name>
<dbReference type="InterPro" id="IPR003594">
    <property type="entry name" value="HATPase_dom"/>
</dbReference>
<reference evidence="4 5" key="1">
    <citation type="submission" date="2020-04" db="EMBL/GenBank/DDBJ databases">
        <title>MicrobeNet Type strains.</title>
        <authorList>
            <person name="Nicholson A.C."/>
        </authorList>
    </citation>
    <scope>NUCLEOTIDE SEQUENCE [LARGE SCALE GENOMIC DNA]</scope>
    <source>
        <strain evidence="4 5">ATCC BAA-277</strain>
    </source>
</reference>
<dbReference type="NCBIfam" id="NF033787">
    <property type="entry name" value="HTH_BldC"/>
    <property type="match status" value="1"/>
</dbReference>
<evidence type="ECO:0000259" key="3">
    <source>
        <dbReference type="Pfam" id="PF13581"/>
    </source>
</evidence>
<dbReference type="Pfam" id="PF13581">
    <property type="entry name" value="HATPase_c_2"/>
    <property type="match status" value="1"/>
</dbReference>
<dbReference type="Pfam" id="PF12728">
    <property type="entry name" value="HTH_17"/>
    <property type="match status" value="1"/>
</dbReference>
<sequence>MLAFKPDVEMIKAARDYVAEIAAEWPVDGYHVRVVVSELVTNAIRHARTDEIRVDACSDGDVHVVKVWDGDGTLPVSRSPGPDAVGGRGLVIVGELVSRWGALRDGAGGKTVFAEWAVRPPRSSSPRRQPPVSRGKPVIIDGWDFGAGQLLTPGDVATMFRVDPKTVTRWADDGKLASIRTLGGVRRFSRQQVDHLMYGDGTR</sequence>
<dbReference type="InterPro" id="IPR041657">
    <property type="entry name" value="HTH_17"/>
</dbReference>
<keyword evidence="1" id="KW-0723">Serine/threonine-protein kinase</keyword>
<feature type="domain" description="Histidine kinase/HSP90-like ATPase" evidence="3">
    <location>
        <begin position="5"/>
        <end position="114"/>
    </location>
</feature>
<dbReference type="GO" id="GO:0004674">
    <property type="term" value="F:protein serine/threonine kinase activity"/>
    <property type="evidence" value="ECO:0007669"/>
    <property type="project" value="UniProtKB-KW"/>
</dbReference>
<feature type="domain" description="Helix-turn-helix" evidence="2">
    <location>
        <begin position="150"/>
        <end position="196"/>
    </location>
</feature>
<dbReference type="Gene3D" id="1.10.1660.10">
    <property type="match status" value="1"/>
</dbReference>
<comment type="caution">
    <text evidence="4">The sequence shown here is derived from an EMBL/GenBank/DDBJ whole genome shotgun (WGS) entry which is preliminary data.</text>
</comment>
<dbReference type="InterPro" id="IPR050267">
    <property type="entry name" value="Anti-sigma-factor_SerPK"/>
</dbReference>
<evidence type="ECO:0000313" key="5">
    <source>
        <dbReference type="Proteomes" id="UP000579250"/>
    </source>
</evidence>
<proteinExistence type="predicted"/>
<gene>
    <name evidence="4" type="ORF">HGB48_23175</name>
</gene>
<evidence type="ECO:0000256" key="1">
    <source>
        <dbReference type="ARBA" id="ARBA00022527"/>
    </source>
</evidence>
<dbReference type="InterPro" id="IPR009061">
    <property type="entry name" value="DNA-bd_dom_put_sf"/>
</dbReference>
<evidence type="ECO:0000259" key="2">
    <source>
        <dbReference type="Pfam" id="PF12728"/>
    </source>
</evidence>
<accession>A0A846Z051</accession>
<dbReference type="CDD" id="cd16936">
    <property type="entry name" value="HATPase_RsbW-like"/>
    <property type="match status" value="1"/>
</dbReference>
<dbReference type="InterPro" id="IPR048048">
    <property type="entry name" value="BldC-like"/>
</dbReference>
<dbReference type="PANTHER" id="PTHR35526:SF3">
    <property type="entry name" value="ANTI-SIGMA-F FACTOR RSBW"/>
    <property type="match status" value="1"/>
</dbReference>
<dbReference type="InterPro" id="IPR036890">
    <property type="entry name" value="HATPase_C_sf"/>
</dbReference>
<dbReference type="EMBL" id="JAAXPI010000038">
    <property type="protein sequence ID" value="NKZ06620.1"/>
    <property type="molecule type" value="Genomic_DNA"/>
</dbReference>
<dbReference type="PANTHER" id="PTHR35526">
    <property type="entry name" value="ANTI-SIGMA-F FACTOR RSBW-RELATED"/>
    <property type="match status" value="1"/>
</dbReference>
<dbReference type="AlphaFoldDB" id="A0A846Z051"/>
<dbReference type="SUPFAM" id="SSF46955">
    <property type="entry name" value="Putative DNA-binding domain"/>
    <property type="match status" value="1"/>
</dbReference>
<dbReference type="Proteomes" id="UP000579250">
    <property type="component" value="Unassembled WGS sequence"/>
</dbReference>
<keyword evidence="5" id="KW-1185">Reference proteome</keyword>
<protein>
    <submittedName>
        <fullName evidence="4">BldC family transcriptional regulator</fullName>
    </submittedName>
</protein>
<keyword evidence="1" id="KW-0808">Transferase</keyword>
<organism evidence="4 5">
    <name type="scientific">Actinomadura latina</name>
    <dbReference type="NCBI Taxonomy" id="163603"/>
    <lineage>
        <taxon>Bacteria</taxon>
        <taxon>Bacillati</taxon>
        <taxon>Actinomycetota</taxon>
        <taxon>Actinomycetes</taxon>
        <taxon>Streptosporangiales</taxon>
        <taxon>Thermomonosporaceae</taxon>
        <taxon>Actinomadura</taxon>
    </lineage>
</organism>
<evidence type="ECO:0000313" key="4">
    <source>
        <dbReference type="EMBL" id="NKZ06620.1"/>
    </source>
</evidence>